<evidence type="ECO:0000256" key="5">
    <source>
        <dbReference type="SAM" id="MobiDB-lite"/>
    </source>
</evidence>
<gene>
    <name evidence="8" type="ORF">K457DRAFT_634159</name>
</gene>
<keyword evidence="4 6" id="KW-0472">Membrane</keyword>
<protein>
    <recommendedName>
        <fullName evidence="7">Putative ER transporter 6TM N-terminal domain-containing protein</fullName>
    </recommendedName>
</protein>
<sequence length="449" mass="49099">MDLNSEHKEIDKKGKEAGALGVTGSLSPVDQEKQSSDTPKPLVQASFLPSFHFTFLEEDNTTENAAVSEKSSSPLSDSAAYGRQQFSPSDFYRPHSVGPDRRRRSVHSKLSLPAPSGLLCPGSAVRPRRRSEGGMRSSRSEPPLDPNMEAPAVTYPLSLTHSRNSIVSSSSGNPLGYGEFTPQEQPGFFDLASSGPPNKRARSLRAISDAGNPQESSGYIHPSINSSARSLSISSESMNSTNSVPFAPSPPPPPSLWRKFRNQLSNRVLKRHLRFMAALYLSSSMTLIRPVANFLGPMPFLANITVVFMHPARTVGSQLEVTLFCMIGAIIATAWIIPCQVSVAAYNRHFFAKHGTLEADGHVSWAIEAVWFFVGIWIMTTLKARYAKLTCTFLIFTIANIFGYSKTNDNIKFNIHAYWTLIGPMMIGVGICLIVSIVFWPETASEGLG</sequence>
<feature type="region of interest" description="Disordered" evidence="5">
    <location>
        <begin position="61"/>
        <end position="151"/>
    </location>
</feature>
<keyword evidence="3 6" id="KW-1133">Transmembrane helix</keyword>
<evidence type="ECO:0000256" key="2">
    <source>
        <dbReference type="ARBA" id="ARBA00022692"/>
    </source>
</evidence>
<dbReference type="EMBL" id="KV442057">
    <property type="protein sequence ID" value="OAQ27395.1"/>
    <property type="molecule type" value="Genomic_DNA"/>
</dbReference>
<feature type="transmembrane region" description="Helical" evidence="6">
    <location>
        <begin position="417"/>
        <end position="440"/>
    </location>
</feature>
<evidence type="ECO:0000256" key="4">
    <source>
        <dbReference type="ARBA" id="ARBA00023136"/>
    </source>
</evidence>
<evidence type="ECO:0000313" key="9">
    <source>
        <dbReference type="Proteomes" id="UP000078512"/>
    </source>
</evidence>
<dbReference type="Proteomes" id="UP000078512">
    <property type="component" value="Unassembled WGS sequence"/>
</dbReference>
<feature type="region of interest" description="Disordered" evidence="5">
    <location>
        <begin position="1"/>
        <end position="43"/>
    </location>
</feature>
<dbReference type="OrthoDB" id="1924968at2759"/>
<dbReference type="Pfam" id="PF10337">
    <property type="entry name" value="ArAE_2_N"/>
    <property type="match status" value="2"/>
</dbReference>
<dbReference type="GO" id="GO:0016020">
    <property type="term" value="C:membrane"/>
    <property type="evidence" value="ECO:0007669"/>
    <property type="project" value="UniProtKB-SubCell"/>
</dbReference>
<dbReference type="InterPro" id="IPR018823">
    <property type="entry name" value="ArAE_2_N"/>
</dbReference>
<keyword evidence="9" id="KW-1185">Reference proteome</keyword>
<organism evidence="8 9">
    <name type="scientific">Linnemannia elongata AG-77</name>
    <dbReference type="NCBI Taxonomy" id="1314771"/>
    <lineage>
        <taxon>Eukaryota</taxon>
        <taxon>Fungi</taxon>
        <taxon>Fungi incertae sedis</taxon>
        <taxon>Mucoromycota</taxon>
        <taxon>Mortierellomycotina</taxon>
        <taxon>Mortierellomycetes</taxon>
        <taxon>Mortierellales</taxon>
        <taxon>Mortierellaceae</taxon>
        <taxon>Linnemannia</taxon>
    </lineage>
</organism>
<feature type="region of interest" description="Disordered" evidence="5">
    <location>
        <begin position="165"/>
        <end position="201"/>
    </location>
</feature>
<feature type="domain" description="Putative ER transporter 6TM N-terminal" evidence="7">
    <location>
        <begin position="366"/>
        <end position="445"/>
    </location>
</feature>
<name>A0A197JQD9_9FUNG</name>
<feature type="transmembrane region" description="Helical" evidence="6">
    <location>
        <begin position="277"/>
        <end position="301"/>
    </location>
</feature>
<feature type="compositionally biased region" description="Basic and acidic residues" evidence="5">
    <location>
        <begin position="1"/>
        <end position="16"/>
    </location>
</feature>
<keyword evidence="2 6" id="KW-0812">Transmembrane</keyword>
<evidence type="ECO:0000313" key="8">
    <source>
        <dbReference type="EMBL" id="OAQ27395.1"/>
    </source>
</evidence>
<evidence type="ECO:0000259" key="7">
    <source>
        <dbReference type="Pfam" id="PF10337"/>
    </source>
</evidence>
<dbReference type="PANTHER" id="PTHR47804:SF3">
    <property type="entry name" value="PROTEIN BRE4"/>
    <property type="match status" value="1"/>
</dbReference>
<evidence type="ECO:0000256" key="1">
    <source>
        <dbReference type="ARBA" id="ARBA00004141"/>
    </source>
</evidence>
<accession>A0A197JQD9</accession>
<dbReference type="InterPro" id="IPR052430">
    <property type="entry name" value="IVT-Associated"/>
</dbReference>
<feature type="transmembrane region" description="Helical" evidence="6">
    <location>
        <begin position="363"/>
        <end position="380"/>
    </location>
</feature>
<proteinExistence type="predicted"/>
<evidence type="ECO:0000256" key="3">
    <source>
        <dbReference type="ARBA" id="ARBA00022989"/>
    </source>
</evidence>
<comment type="subcellular location">
    <subcellularLocation>
        <location evidence="1">Membrane</location>
        <topology evidence="1">Multi-pass membrane protein</topology>
    </subcellularLocation>
</comment>
<feature type="transmembrane region" description="Helical" evidence="6">
    <location>
        <begin position="321"/>
        <end position="343"/>
    </location>
</feature>
<dbReference type="InterPro" id="IPR023244">
    <property type="entry name" value="Brefeldin_A-sensitivity_4"/>
</dbReference>
<dbReference type="PANTHER" id="PTHR47804">
    <property type="entry name" value="60S RIBOSOMAL PROTEIN L19"/>
    <property type="match status" value="1"/>
</dbReference>
<dbReference type="PRINTS" id="PR02047">
    <property type="entry name" value="BREFELDNASP4"/>
</dbReference>
<evidence type="ECO:0000256" key="6">
    <source>
        <dbReference type="SAM" id="Phobius"/>
    </source>
</evidence>
<reference evidence="8 9" key="1">
    <citation type="submission" date="2016-05" db="EMBL/GenBank/DDBJ databases">
        <title>Genome sequencing reveals origins of a unique bacterial endosymbiosis in the earliest lineages of terrestrial Fungi.</title>
        <authorList>
            <consortium name="DOE Joint Genome Institute"/>
            <person name="Uehling J."/>
            <person name="Gryganskyi A."/>
            <person name="Hameed K."/>
            <person name="Tschaplinski T."/>
            <person name="Misztal P."/>
            <person name="Wu S."/>
            <person name="Desiro A."/>
            <person name="Vande Pol N."/>
            <person name="Du Z.-Y."/>
            <person name="Zienkiewicz A."/>
            <person name="Zienkiewicz K."/>
            <person name="Morin E."/>
            <person name="Tisserant E."/>
            <person name="Splivallo R."/>
            <person name="Hainaut M."/>
            <person name="Henrissat B."/>
            <person name="Ohm R."/>
            <person name="Kuo A."/>
            <person name="Yan J."/>
            <person name="Lipzen A."/>
            <person name="Nolan M."/>
            <person name="Labutti K."/>
            <person name="Barry K."/>
            <person name="Goldstein A."/>
            <person name="Labbe J."/>
            <person name="Schadt C."/>
            <person name="Tuskan G."/>
            <person name="Grigoriev I."/>
            <person name="Martin F."/>
            <person name="Vilgalys R."/>
            <person name="Bonito G."/>
        </authorList>
    </citation>
    <scope>NUCLEOTIDE SEQUENCE [LARGE SCALE GENOMIC DNA]</scope>
    <source>
        <strain evidence="8 9">AG-77</strain>
    </source>
</reference>
<dbReference type="AlphaFoldDB" id="A0A197JQD9"/>
<feature type="domain" description="Putative ER transporter 6TM N-terminal" evidence="7">
    <location>
        <begin position="262"/>
        <end position="345"/>
    </location>
</feature>
<feature type="compositionally biased region" description="Polar residues" evidence="5">
    <location>
        <begin position="62"/>
        <end position="76"/>
    </location>
</feature>